<comment type="caution">
    <text evidence="5">The sequence shown here is derived from an EMBL/GenBank/DDBJ whole genome shotgun (WGS) entry which is preliminary data.</text>
</comment>
<dbReference type="AlphaFoldDB" id="A0A498L4F6"/>
<dbReference type="Proteomes" id="UP000289691">
    <property type="component" value="Unassembled WGS sequence"/>
</dbReference>
<dbReference type="SUPFAM" id="SSF52151">
    <property type="entry name" value="FabD/lysophospholipase-like"/>
    <property type="match status" value="1"/>
</dbReference>
<dbReference type="InterPro" id="IPR016035">
    <property type="entry name" value="Acyl_Trfase/lysoPLipase"/>
</dbReference>
<dbReference type="PANTHER" id="PTHR14226:SF78">
    <property type="entry name" value="SLR0060 PROTEIN"/>
    <property type="match status" value="1"/>
</dbReference>
<evidence type="ECO:0000256" key="3">
    <source>
        <dbReference type="ARBA" id="ARBA00023098"/>
    </source>
</evidence>
<dbReference type="InterPro" id="IPR050301">
    <property type="entry name" value="NTE"/>
</dbReference>
<accession>A0A498L4F6</accession>
<dbReference type="EMBL" id="RDFA01000001">
    <property type="protein sequence ID" value="RXK51132.1"/>
    <property type="molecule type" value="Genomic_DNA"/>
</dbReference>
<dbReference type="OrthoDB" id="371677at2157"/>
<organism evidence="5 6">
    <name type="scientific">Halorientalis pallida</name>
    <dbReference type="NCBI Taxonomy" id="2479928"/>
    <lineage>
        <taxon>Archaea</taxon>
        <taxon>Methanobacteriati</taxon>
        <taxon>Methanobacteriota</taxon>
        <taxon>Stenosarchaea group</taxon>
        <taxon>Halobacteria</taxon>
        <taxon>Halobacteriales</taxon>
        <taxon>Haloarculaceae</taxon>
        <taxon>Halorientalis</taxon>
    </lineage>
</organism>
<evidence type="ECO:0000313" key="5">
    <source>
        <dbReference type="EMBL" id="RXK51132.1"/>
    </source>
</evidence>
<keyword evidence="1" id="KW-0378">Hydrolase</keyword>
<evidence type="ECO:0000256" key="1">
    <source>
        <dbReference type="ARBA" id="ARBA00022801"/>
    </source>
</evidence>
<dbReference type="Gene3D" id="3.40.1090.10">
    <property type="entry name" value="Cytosolic phospholipase A2 catalytic domain"/>
    <property type="match status" value="2"/>
</dbReference>
<protein>
    <submittedName>
        <fullName evidence="5">Patatin-like phospholipase family protein</fullName>
    </submittedName>
</protein>
<keyword evidence="2" id="KW-0442">Lipid degradation</keyword>
<feature type="domain" description="PNPLA" evidence="4">
    <location>
        <begin position="21"/>
        <end position="218"/>
    </location>
</feature>
<keyword evidence="3" id="KW-0443">Lipid metabolism</keyword>
<dbReference type="InterPro" id="IPR002641">
    <property type="entry name" value="PNPLA_dom"/>
</dbReference>
<gene>
    <name evidence="5" type="ORF">EAF64_00330</name>
</gene>
<dbReference type="GO" id="GO:0016042">
    <property type="term" value="P:lipid catabolic process"/>
    <property type="evidence" value="ECO:0007669"/>
    <property type="project" value="UniProtKB-KW"/>
</dbReference>
<proteinExistence type="predicted"/>
<evidence type="ECO:0000256" key="2">
    <source>
        <dbReference type="ARBA" id="ARBA00022963"/>
    </source>
</evidence>
<dbReference type="Pfam" id="PF01734">
    <property type="entry name" value="Patatin"/>
    <property type="match status" value="1"/>
</dbReference>
<dbReference type="RefSeq" id="WP_129066999.1">
    <property type="nucleotide sequence ID" value="NZ_RDFA01000001.1"/>
</dbReference>
<dbReference type="GO" id="GO:0016787">
    <property type="term" value="F:hydrolase activity"/>
    <property type="evidence" value="ECO:0007669"/>
    <property type="project" value="UniProtKB-KW"/>
</dbReference>
<evidence type="ECO:0000313" key="6">
    <source>
        <dbReference type="Proteomes" id="UP000289691"/>
    </source>
</evidence>
<keyword evidence="6" id="KW-1185">Reference proteome</keyword>
<reference evidence="5 6" key="1">
    <citation type="submission" date="2019-01" db="EMBL/GenBank/DDBJ databases">
        <title>Halorientalis sp. F13-25 a new haloarchaeum isolated from hypersaline water.</title>
        <authorList>
            <person name="Ana D.-V."/>
            <person name="Cristina S.-P."/>
            <person name="Antonio V."/>
        </authorList>
    </citation>
    <scope>NUCLEOTIDE SEQUENCE [LARGE SCALE GENOMIC DNA]</scope>
    <source>
        <strain evidence="5 6">F13-25</strain>
    </source>
</reference>
<evidence type="ECO:0000259" key="4">
    <source>
        <dbReference type="PROSITE" id="PS51635"/>
    </source>
</evidence>
<dbReference type="PANTHER" id="PTHR14226">
    <property type="entry name" value="NEUROPATHY TARGET ESTERASE/SWISS CHEESE D.MELANOGASTER"/>
    <property type="match status" value="1"/>
</dbReference>
<name>A0A498L4F6_9EURY</name>
<dbReference type="PROSITE" id="PS51635">
    <property type="entry name" value="PNPLA"/>
    <property type="match status" value="1"/>
</dbReference>
<sequence>MSESDTGASDTETPDTTNVAIACQGGGSHTAFTAGVLQHLLEEWDDDHRLVGISGTSGGAFNALVTWYGLVTGDESKSVALLDRIWADIAANEWSDRWTNEWVTALNRLESTGLPLPMVSPYQIPGADLGKRRIVEILERHVDFGSLPDLCTRTAPELVVGTVDVNDGCFETFTNEAVTPEAVLASAAVPLVFEGVEIDGHYHWDGLFSQNPPINDLMSGDGVQKPDELWVIQINPQEFEGVPATVEAIADRRNELSGNISLNQELHFVERVNDWIEAGYLPESEFSHTEIHRIEMGRRYGYATKVDRDPDFIAELMELGRGRAEEFLASR</sequence>